<dbReference type="GO" id="GO:0005737">
    <property type="term" value="C:cytoplasm"/>
    <property type="evidence" value="ECO:0007669"/>
    <property type="project" value="UniProtKB-ARBA"/>
</dbReference>
<evidence type="ECO:0000256" key="5">
    <source>
        <dbReference type="SAM" id="MobiDB-lite"/>
    </source>
</evidence>
<feature type="region of interest" description="Disordered" evidence="5">
    <location>
        <begin position="66"/>
        <end position="88"/>
    </location>
</feature>
<sequence length="221" mass="24182">MEEDRHEYRGTDITVVYDSNRCIHVRECVEGLSDVFDVSRRPWVLPDAADADEVAAVVERCPTGALHYERSDGSPEEQVPAKNTVRATPNGPLYVRGNVVVTVPDGATLEDTRVGLCRCGHSMNKPLCDNSHQRVFDADGGNEEMWDVPAERAEDTDTTPETLTVTARPNGPFHLEGPFELARGDGRISNHDEAVLCRCGGSENKPFCDGAHAEIGFSSDD</sequence>
<keyword evidence="3" id="KW-0408">Iron</keyword>
<dbReference type="SUPFAM" id="SSF54862">
    <property type="entry name" value="4Fe-4S ferredoxins"/>
    <property type="match status" value="1"/>
</dbReference>
<reference evidence="8" key="1">
    <citation type="submission" date="2016-10" db="EMBL/GenBank/DDBJ databases">
        <authorList>
            <person name="Varghese N."/>
            <person name="Submissions S."/>
        </authorList>
    </citation>
    <scope>NUCLEOTIDE SEQUENCE [LARGE SCALE GENOMIC DNA]</scope>
    <source>
        <strain evidence="8">CGMCC 1.8711</strain>
    </source>
</reference>
<accession>A0A1I6G0N4</accession>
<dbReference type="Pfam" id="PF06902">
    <property type="entry name" value="Fer4_19"/>
    <property type="match status" value="1"/>
</dbReference>
<evidence type="ECO:0000313" key="8">
    <source>
        <dbReference type="Proteomes" id="UP000243250"/>
    </source>
</evidence>
<protein>
    <submittedName>
        <fullName evidence="7">Uncharacterized Fe-S cluster protein YjdI</fullName>
    </submittedName>
</protein>
<dbReference type="GO" id="GO:0051537">
    <property type="term" value="F:2 iron, 2 sulfur cluster binding"/>
    <property type="evidence" value="ECO:0007669"/>
    <property type="project" value="UniProtKB-KW"/>
</dbReference>
<dbReference type="InterPro" id="IPR042216">
    <property type="entry name" value="MitoNEET_CISD"/>
</dbReference>
<dbReference type="InterPro" id="IPR010693">
    <property type="entry name" value="Divergent_4Fe-4S_mono-cluster"/>
</dbReference>
<dbReference type="Pfam" id="PF09360">
    <property type="entry name" value="zf-CDGSH"/>
    <property type="match status" value="2"/>
</dbReference>
<evidence type="ECO:0000256" key="4">
    <source>
        <dbReference type="ARBA" id="ARBA00023014"/>
    </source>
</evidence>
<evidence type="ECO:0000256" key="2">
    <source>
        <dbReference type="ARBA" id="ARBA00022723"/>
    </source>
</evidence>
<feature type="domain" description="Iron-binding zinc finger CDGSH type" evidence="6">
    <location>
        <begin position="176"/>
        <end position="218"/>
    </location>
</feature>
<dbReference type="Proteomes" id="UP000243250">
    <property type="component" value="Unassembled WGS sequence"/>
</dbReference>
<dbReference type="Gene3D" id="3.30.70.20">
    <property type="match status" value="1"/>
</dbReference>
<dbReference type="RefSeq" id="WP_089876675.1">
    <property type="nucleotide sequence ID" value="NZ_FOYS01000001.1"/>
</dbReference>
<proteinExistence type="predicted"/>
<evidence type="ECO:0000256" key="3">
    <source>
        <dbReference type="ARBA" id="ARBA00023004"/>
    </source>
</evidence>
<organism evidence="7 8">
    <name type="scientific">Halogeometricum limi</name>
    <dbReference type="NCBI Taxonomy" id="555875"/>
    <lineage>
        <taxon>Archaea</taxon>
        <taxon>Methanobacteriati</taxon>
        <taxon>Methanobacteriota</taxon>
        <taxon>Stenosarchaea group</taxon>
        <taxon>Halobacteria</taxon>
        <taxon>Halobacteriales</taxon>
        <taxon>Haloferacaceae</taxon>
        <taxon>Halogeometricum</taxon>
    </lineage>
</organism>
<evidence type="ECO:0000313" key="7">
    <source>
        <dbReference type="EMBL" id="SFR35617.1"/>
    </source>
</evidence>
<keyword evidence="8" id="KW-1185">Reference proteome</keyword>
<dbReference type="AlphaFoldDB" id="A0A1I6G0N4"/>
<name>A0A1I6G0N4_9EURY</name>
<dbReference type="OrthoDB" id="5781at2157"/>
<gene>
    <name evidence="7" type="ORF">SAMN04488124_0645</name>
</gene>
<dbReference type="GO" id="GO:0046872">
    <property type="term" value="F:metal ion binding"/>
    <property type="evidence" value="ECO:0007669"/>
    <property type="project" value="UniProtKB-KW"/>
</dbReference>
<keyword evidence="2" id="KW-0479">Metal-binding</keyword>
<dbReference type="InterPro" id="IPR052950">
    <property type="entry name" value="CISD"/>
</dbReference>
<dbReference type="PANTHER" id="PTHR46491">
    <property type="entry name" value="CDGSH IRON SULFUR DOMAIN PROTEIN HOMOLOG"/>
    <property type="match status" value="1"/>
</dbReference>
<keyword evidence="4" id="KW-0411">Iron-sulfur</keyword>
<feature type="domain" description="Iron-binding zinc finger CDGSH type" evidence="6">
    <location>
        <begin position="102"/>
        <end position="138"/>
    </location>
</feature>
<dbReference type="Gene3D" id="3.40.5.90">
    <property type="entry name" value="CDGSH iron-sulfur domain, mitoNEET-type"/>
    <property type="match status" value="2"/>
</dbReference>
<dbReference type="PANTHER" id="PTHR46491:SF3">
    <property type="entry name" value="CDGSH IRON-SULFUR DOMAIN-CONTAINING PROTEIN 3, MITOCHONDRIAL"/>
    <property type="match status" value="1"/>
</dbReference>
<evidence type="ECO:0000256" key="1">
    <source>
        <dbReference type="ARBA" id="ARBA00022714"/>
    </source>
</evidence>
<evidence type="ECO:0000259" key="6">
    <source>
        <dbReference type="SMART" id="SM00704"/>
    </source>
</evidence>
<dbReference type="InterPro" id="IPR018967">
    <property type="entry name" value="FeS-contain_CDGSH-typ"/>
</dbReference>
<dbReference type="SMART" id="SM00704">
    <property type="entry name" value="ZnF_CDGSH"/>
    <property type="match status" value="2"/>
</dbReference>
<dbReference type="EMBL" id="FOYS01000001">
    <property type="protein sequence ID" value="SFR35617.1"/>
    <property type="molecule type" value="Genomic_DNA"/>
</dbReference>
<keyword evidence="1" id="KW-0001">2Fe-2S</keyword>